<gene>
    <name evidence="10" type="ORF">EET67_08595</name>
</gene>
<feature type="transmembrane region" description="Helical" evidence="9">
    <location>
        <begin position="190"/>
        <end position="215"/>
    </location>
</feature>
<evidence type="ECO:0000256" key="2">
    <source>
        <dbReference type="ARBA" id="ARBA00022448"/>
    </source>
</evidence>
<evidence type="ECO:0000256" key="6">
    <source>
        <dbReference type="ARBA" id="ARBA00022989"/>
    </source>
</evidence>
<feature type="transmembrane region" description="Helical" evidence="9">
    <location>
        <begin position="227"/>
        <end position="252"/>
    </location>
</feature>
<dbReference type="EMBL" id="RKST01000007">
    <property type="protein sequence ID" value="RUM98155.1"/>
    <property type="molecule type" value="Genomic_DNA"/>
</dbReference>
<organism evidence="10 11">
    <name type="scientific">Borborobacter arsenicus</name>
    <dbReference type="NCBI Taxonomy" id="1851146"/>
    <lineage>
        <taxon>Bacteria</taxon>
        <taxon>Pseudomonadati</taxon>
        <taxon>Pseudomonadota</taxon>
        <taxon>Alphaproteobacteria</taxon>
        <taxon>Hyphomicrobiales</taxon>
        <taxon>Phyllobacteriaceae</taxon>
        <taxon>Borborobacter</taxon>
    </lineage>
</organism>
<feature type="transmembrane region" description="Helical" evidence="9">
    <location>
        <begin position="140"/>
        <end position="162"/>
    </location>
</feature>
<dbReference type="CDD" id="cd06582">
    <property type="entry name" value="TM_PBP1_LivH_like"/>
    <property type="match status" value="1"/>
</dbReference>
<feature type="transmembrane region" description="Helical" evidence="9">
    <location>
        <begin position="97"/>
        <end position="120"/>
    </location>
</feature>
<evidence type="ECO:0000256" key="9">
    <source>
        <dbReference type="SAM" id="Phobius"/>
    </source>
</evidence>
<comment type="subcellular location">
    <subcellularLocation>
        <location evidence="1">Cell membrane</location>
        <topology evidence="1">Multi-pass membrane protein</topology>
    </subcellularLocation>
</comment>
<evidence type="ECO:0000256" key="3">
    <source>
        <dbReference type="ARBA" id="ARBA00022475"/>
    </source>
</evidence>
<evidence type="ECO:0000256" key="4">
    <source>
        <dbReference type="ARBA" id="ARBA00022692"/>
    </source>
</evidence>
<evidence type="ECO:0000256" key="7">
    <source>
        <dbReference type="ARBA" id="ARBA00023136"/>
    </source>
</evidence>
<keyword evidence="5" id="KW-0029">Amino-acid transport</keyword>
<evidence type="ECO:0000256" key="8">
    <source>
        <dbReference type="ARBA" id="ARBA00037998"/>
    </source>
</evidence>
<dbReference type="AlphaFoldDB" id="A0A432V7M3"/>
<dbReference type="InterPro" id="IPR052157">
    <property type="entry name" value="BCAA_transport_permease"/>
</dbReference>
<name>A0A432V7M3_9HYPH</name>
<protein>
    <submittedName>
        <fullName evidence="10">Branched-chain amino acid ABC transporter permease</fullName>
    </submittedName>
</protein>
<keyword evidence="2" id="KW-0813">Transport</keyword>
<feature type="transmembrane region" description="Helical" evidence="9">
    <location>
        <begin position="6"/>
        <end position="30"/>
    </location>
</feature>
<dbReference type="Proteomes" id="UP000281647">
    <property type="component" value="Unassembled WGS sequence"/>
</dbReference>
<keyword evidence="6 9" id="KW-1133">Transmembrane helix</keyword>
<dbReference type="PANTHER" id="PTHR11795">
    <property type="entry name" value="BRANCHED-CHAIN AMINO ACID TRANSPORT SYSTEM PERMEASE PROTEIN LIVH"/>
    <property type="match status" value="1"/>
</dbReference>
<dbReference type="GO" id="GO:0005886">
    <property type="term" value="C:plasma membrane"/>
    <property type="evidence" value="ECO:0007669"/>
    <property type="project" value="UniProtKB-SubCell"/>
</dbReference>
<proteinExistence type="inferred from homology"/>
<feature type="transmembrane region" description="Helical" evidence="9">
    <location>
        <begin position="264"/>
        <end position="282"/>
    </location>
</feature>
<keyword evidence="11" id="KW-1185">Reference proteome</keyword>
<dbReference type="PANTHER" id="PTHR11795:SF452">
    <property type="entry name" value="ABC TRANSPORTER PERMEASE PROTEIN"/>
    <property type="match status" value="1"/>
</dbReference>
<dbReference type="OrthoDB" id="9807115at2"/>
<dbReference type="Pfam" id="PF02653">
    <property type="entry name" value="BPD_transp_2"/>
    <property type="match status" value="1"/>
</dbReference>
<evidence type="ECO:0000256" key="1">
    <source>
        <dbReference type="ARBA" id="ARBA00004651"/>
    </source>
</evidence>
<comment type="similarity">
    <text evidence="8">Belongs to the binding-protein-dependent transport system permease family. LivHM subfamily.</text>
</comment>
<sequence length="293" mass="30698">MVGSILQILVSTLTLGGIYAISAIGLALLWGVMGMLNMAQGALMAVGAYASVYAVAQLGIPWMLGLPAAVIIGGICGWLLFFASVRWMLGSAGYETNIIIVTVGFAIAVKSLLIIAFSGYPKRQPFTLEGGFQLAGTMVPYQTVLIVSVTLTLMLALTAILYKTRMGLAIRATAQGRRAAALMGVPAERVFLQVMMICGALAAISGVLVSSIANVSPALGDDAMLKVFIICVVAGLGNIPGTILVSFLLALVEVTIQYAVASKWGFPVMLCAAILILIWRPAGIFGNERIARN</sequence>
<feature type="transmembrane region" description="Helical" evidence="9">
    <location>
        <begin position="42"/>
        <end position="60"/>
    </location>
</feature>
<evidence type="ECO:0000313" key="11">
    <source>
        <dbReference type="Proteomes" id="UP000281647"/>
    </source>
</evidence>
<keyword evidence="3" id="KW-1003">Cell membrane</keyword>
<dbReference type="GO" id="GO:0022857">
    <property type="term" value="F:transmembrane transporter activity"/>
    <property type="evidence" value="ECO:0007669"/>
    <property type="project" value="InterPro"/>
</dbReference>
<evidence type="ECO:0000313" key="10">
    <source>
        <dbReference type="EMBL" id="RUM98155.1"/>
    </source>
</evidence>
<reference evidence="10 11" key="1">
    <citation type="submission" date="2018-11" db="EMBL/GenBank/DDBJ databases">
        <title>Pseudaminobacter arsenicus sp. nov., an arsenic-resistant bacterium isolated from arsenic-rich aquifers.</title>
        <authorList>
            <person name="Mu Y."/>
        </authorList>
    </citation>
    <scope>NUCLEOTIDE SEQUENCE [LARGE SCALE GENOMIC DNA]</scope>
    <source>
        <strain evidence="10 11">CB3</strain>
    </source>
</reference>
<evidence type="ECO:0000256" key="5">
    <source>
        <dbReference type="ARBA" id="ARBA00022970"/>
    </source>
</evidence>
<dbReference type="RefSeq" id="WP_128626535.1">
    <property type="nucleotide sequence ID" value="NZ_RKST01000007.1"/>
</dbReference>
<dbReference type="InterPro" id="IPR001851">
    <property type="entry name" value="ABC_transp_permease"/>
</dbReference>
<comment type="caution">
    <text evidence="10">The sequence shown here is derived from an EMBL/GenBank/DDBJ whole genome shotgun (WGS) entry which is preliminary data.</text>
</comment>
<keyword evidence="7 9" id="KW-0472">Membrane</keyword>
<keyword evidence="4 9" id="KW-0812">Transmembrane</keyword>
<feature type="transmembrane region" description="Helical" evidence="9">
    <location>
        <begin position="66"/>
        <end position="85"/>
    </location>
</feature>
<accession>A0A432V7M3</accession>
<dbReference type="GO" id="GO:0006865">
    <property type="term" value="P:amino acid transport"/>
    <property type="evidence" value="ECO:0007669"/>
    <property type="project" value="UniProtKB-KW"/>
</dbReference>